<organism evidence="2 3">
    <name type="scientific">Tepidibacillus fermentans</name>
    <dbReference type="NCBI Taxonomy" id="1281767"/>
    <lineage>
        <taxon>Bacteria</taxon>
        <taxon>Bacillati</taxon>
        <taxon>Bacillota</taxon>
        <taxon>Bacilli</taxon>
        <taxon>Bacillales</taxon>
        <taxon>Bacillaceae</taxon>
        <taxon>Tepidibacillus</taxon>
    </lineage>
</organism>
<feature type="transmembrane region" description="Helical" evidence="1">
    <location>
        <begin position="16"/>
        <end position="34"/>
    </location>
</feature>
<accession>A0A4R3KE87</accession>
<name>A0A4R3KE87_9BACI</name>
<feature type="transmembrane region" description="Helical" evidence="1">
    <location>
        <begin position="130"/>
        <end position="152"/>
    </location>
</feature>
<dbReference type="OrthoDB" id="161024at2"/>
<dbReference type="Proteomes" id="UP000295788">
    <property type="component" value="Unassembled WGS sequence"/>
</dbReference>
<dbReference type="PANTHER" id="PTHR35337">
    <property type="entry name" value="SLR1478 PROTEIN"/>
    <property type="match status" value="1"/>
</dbReference>
<evidence type="ECO:0000313" key="2">
    <source>
        <dbReference type="EMBL" id="TCS81508.1"/>
    </source>
</evidence>
<protein>
    <submittedName>
        <fullName evidence="2">Stage II sporulation protein M</fullName>
    </submittedName>
</protein>
<keyword evidence="1" id="KW-0812">Transmembrane</keyword>
<feature type="transmembrane region" description="Helical" evidence="1">
    <location>
        <begin position="172"/>
        <end position="199"/>
    </location>
</feature>
<gene>
    <name evidence="2" type="ORF">EDD72_1122</name>
</gene>
<dbReference type="Pfam" id="PF01944">
    <property type="entry name" value="SpoIIM"/>
    <property type="match status" value="1"/>
</dbReference>
<sequence length="204" mass="23316">MIQSFWQALLNIKKQLYFAMFLFIIGIIIGYLFLDQNHPMIQDILKQIGSIAEKVKEKNSLFFMIRTIFLNNFFIGLLMILSGILFGLYPMVNLMVQGIMIGFLIKFLFQQGKTIGFVLMGVLPHGILEIPAILIAGAFGIKLGFSVIQWIGRLISRRTENIAEDFWYTLKQVPIIIFGLAILLFIAAMIESTLTVYLLQTVYH</sequence>
<dbReference type="EMBL" id="SMAB01000012">
    <property type="protein sequence ID" value="TCS81508.1"/>
    <property type="molecule type" value="Genomic_DNA"/>
</dbReference>
<keyword evidence="3" id="KW-1185">Reference proteome</keyword>
<keyword evidence="1" id="KW-1133">Transmembrane helix</keyword>
<dbReference type="InterPro" id="IPR002798">
    <property type="entry name" value="SpoIIM-like"/>
</dbReference>
<comment type="caution">
    <text evidence="2">The sequence shown here is derived from an EMBL/GenBank/DDBJ whole genome shotgun (WGS) entry which is preliminary data.</text>
</comment>
<dbReference type="RefSeq" id="WP_132769154.1">
    <property type="nucleotide sequence ID" value="NZ_SMAB01000012.1"/>
</dbReference>
<proteinExistence type="predicted"/>
<keyword evidence="1" id="KW-0472">Membrane</keyword>
<evidence type="ECO:0000313" key="3">
    <source>
        <dbReference type="Proteomes" id="UP000295788"/>
    </source>
</evidence>
<dbReference type="PANTHER" id="PTHR35337:SF1">
    <property type="entry name" value="SLR1478 PROTEIN"/>
    <property type="match status" value="1"/>
</dbReference>
<evidence type="ECO:0000256" key="1">
    <source>
        <dbReference type="SAM" id="Phobius"/>
    </source>
</evidence>
<feature type="transmembrane region" description="Helical" evidence="1">
    <location>
        <begin position="63"/>
        <end position="85"/>
    </location>
</feature>
<reference evidence="2 3" key="1">
    <citation type="submission" date="2019-03" db="EMBL/GenBank/DDBJ databases">
        <title>Genomic Encyclopedia of Type Strains, Phase IV (KMG-IV): sequencing the most valuable type-strain genomes for metagenomic binning, comparative biology and taxonomic classification.</title>
        <authorList>
            <person name="Goeker M."/>
        </authorList>
    </citation>
    <scope>NUCLEOTIDE SEQUENCE [LARGE SCALE GENOMIC DNA]</scope>
    <source>
        <strain evidence="2 3">DSM 23802</strain>
    </source>
</reference>
<dbReference type="AlphaFoldDB" id="A0A4R3KE87"/>